<accession>A0A8H7RXH4</accession>
<dbReference type="EMBL" id="JAEPRB010000196">
    <property type="protein sequence ID" value="KAG2219077.1"/>
    <property type="molecule type" value="Genomic_DNA"/>
</dbReference>
<dbReference type="SUPFAM" id="SSF50630">
    <property type="entry name" value="Acid proteases"/>
    <property type="match status" value="1"/>
</dbReference>
<dbReference type="CDD" id="cd05471">
    <property type="entry name" value="pepsin_like"/>
    <property type="match status" value="1"/>
</dbReference>
<dbReference type="InterPro" id="IPR034164">
    <property type="entry name" value="Pepsin-like_dom"/>
</dbReference>
<organism evidence="9 10">
    <name type="scientific">Circinella minor</name>
    <dbReference type="NCBI Taxonomy" id="1195481"/>
    <lineage>
        <taxon>Eukaryota</taxon>
        <taxon>Fungi</taxon>
        <taxon>Fungi incertae sedis</taxon>
        <taxon>Mucoromycota</taxon>
        <taxon>Mucoromycotina</taxon>
        <taxon>Mucoromycetes</taxon>
        <taxon>Mucorales</taxon>
        <taxon>Lichtheimiaceae</taxon>
        <taxon>Circinella</taxon>
    </lineage>
</organism>
<dbReference type="InterPro" id="IPR033121">
    <property type="entry name" value="PEPTIDASE_A1"/>
</dbReference>
<feature type="chain" id="PRO_5034802115" description="Peptidase A1 domain-containing protein" evidence="7">
    <location>
        <begin position="31"/>
        <end position="507"/>
    </location>
</feature>
<keyword evidence="5" id="KW-0645">Protease</keyword>
<feature type="signal peptide" evidence="7">
    <location>
        <begin position="1"/>
        <end position="30"/>
    </location>
</feature>
<dbReference type="Pfam" id="PF00026">
    <property type="entry name" value="Asp"/>
    <property type="match status" value="1"/>
</dbReference>
<dbReference type="InterPro" id="IPR001969">
    <property type="entry name" value="Aspartic_peptidase_AS"/>
</dbReference>
<dbReference type="GO" id="GO:0004190">
    <property type="term" value="F:aspartic-type endopeptidase activity"/>
    <property type="evidence" value="ECO:0007669"/>
    <property type="project" value="UniProtKB-KW"/>
</dbReference>
<gene>
    <name evidence="9" type="ORF">INT45_000360</name>
</gene>
<dbReference type="AlphaFoldDB" id="A0A8H7RXH4"/>
<dbReference type="PRINTS" id="PR00792">
    <property type="entry name" value="PEPSIN"/>
</dbReference>
<evidence type="ECO:0000256" key="6">
    <source>
        <dbReference type="SAM" id="MobiDB-lite"/>
    </source>
</evidence>
<evidence type="ECO:0000256" key="5">
    <source>
        <dbReference type="RuleBase" id="RU000454"/>
    </source>
</evidence>
<keyword evidence="4" id="KW-1015">Disulfide bond</keyword>
<dbReference type="InterPro" id="IPR001461">
    <property type="entry name" value="Aspartic_peptidase_A1"/>
</dbReference>
<dbReference type="Gene3D" id="2.40.70.10">
    <property type="entry name" value="Acid Proteases"/>
    <property type="match status" value="2"/>
</dbReference>
<name>A0A8H7RXH4_9FUNG</name>
<keyword evidence="5" id="KW-0378">Hydrolase</keyword>
<dbReference type="OrthoDB" id="771136at2759"/>
<keyword evidence="10" id="KW-1185">Reference proteome</keyword>
<feature type="region of interest" description="Disordered" evidence="6">
    <location>
        <begin position="456"/>
        <end position="476"/>
    </location>
</feature>
<sequence>MFRICSISFPFIAWLLLLFLVIASIDNVSANNNNDNKRNNDKTITFTLLRNHPFILGSPKAAILKKRQSVESVPLQNLYGREYNVEIGIGTPPQRFNVTIDTGSSLFWIASKECPSFQCPVNRFDEKASATYKPQFGRVELVYALGYADGKPCTDTVTIGSNLTVSDQVMATVSATSNILTNAFDNPSSGVLGLAFPALHRATSGLSGDSFISNLIKKNLIAQPIFSVYMNSQYQYGSHGDAKIIFGGTDQTKYTGELKYTAVQPYTIAAAGINNDYLYWSVKGASISAIDLSSGGATYTHEMANDNIVFDTGSTISGAPADVVRGMVEILTGTKPANYSTQDQVYFVDCNVPDNGGGQVIFRLADNIELTVTLRELIIPLETLDPRDASICIFGFVPLESTNSGTSLDYITYLFGQSVMRSFYTVHDMGTHRMGFAPAVLSAMSNDSLGHIKPTPSEENHWRPMNPSGAPNNNQATSSGNTFLINASPNYQIAVLTLITILVISIC</sequence>
<evidence type="ECO:0000313" key="9">
    <source>
        <dbReference type="EMBL" id="KAG2219077.1"/>
    </source>
</evidence>
<dbReference type="PROSITE" id="PS00141">
    <property type="entry name" value="ASP_PROTEASE"/>
    <property type="match status" value="1"/>
</dbReference>
<keyword evidence="7" id="KW-0732">Signal</keyword>
<evidence type="ECO:0000256" key="7">
    <source>
        <dbReference type="SAM" id="SignalP"/>
    </source>
</evidence>
<dbReference type="Proteomes" id="UP000646827">
    <property type="component" value="Unassembled WGS sequence"/>
</dbReference>
<dbReference type="PROSITE" id="PS51767">
    <property type="entry name" value="PEPTIDASE_A1"/>
    <property type="match status" value="1"/>
</dbReference>
<evidence type="ECO:0000256" key="2">
    <source>
        <dbReference type="ARBA" id="ARBA00022750"/>
    </source>
</evidence>
<dbReference type="GO" id="GO:0006508">
    <property type="term" value="P:proteolysis"/>
    <property type="evidence" value="ECO:0007669"/>
    <property type="project" value="UniProtKB-KW"/>
</dbReference>
<dbReference type="PANTHER" id="PTHR47966">
    <property type="entry name" value="BETA-SITE APP-CLEAVING ENZYME, ISOFORM A-RELATED"/>
    <property type="match status" value="1"/>
</dbReference>
<reference evidence="9 10" key="1">
    <citation type="submission" date="2020-12" db="EMBL/GenBank/DDBJ databases">
        <title>Metabolic potential, ecology and presence of endohyphal bacteria is reflected in genomic diversity of Mucoromycotina.</title>
        <authorList>
            <person name="Muszewska A."/>
            <person name="Okrasinska A."/>
            <person name="Steczkiewicz K."/>
            <person name="Drgas O."/>
            <person name="Orlowska M."/>
            <person name="Perlinska-Lenart U."/>
            <person name="Aleksandrzak-Piekarczyk T."/>
            <person name="Szatraj K."/>
            <person name="Zielenkiewicz U."/>
            <person name="Pilsyk S."/>
            <person name="Malc E."/>
            <person name="Mieczkowski P."/>
            <person name="Kruszewska J.S."/>
            <person name="Biernat P."/>
            <person name="Pawlowska J."/>
        </authorList>
    </citation>
    <scope>NUCLEOTIDE SEQUENCE [LARGE SCALE GENOMIC DNA]</scope>
    <source>
        <strain evidence="9 10">CBS 142.35</strain>
    </source>
</reference>
<evidence type="ECO:0000256" key="3">
    <source>
        <dbReference type="PIRSR" id="PIRSR601461-1"/>
    </source>
</evidence>
<comment type="similarity">
    <text evidence="1 5">Belongs to the peptidase A1 family.</text>
</comment>
<evidence type="ECO:0000256" key="4">
    <source>
        <dbReference type="PIRSR" id="PIRSR601461-2"/>
    </source>
</evidence>
<dbReference type="InterPro" id="IPR021109">
    <property type="entry name" value="Peptidase_aspartic_dom_sf"/>
</dbReference>
<feature type="disulfide bond" evidence="4">
    <location>
        <begin position="114"/>
        <end position="119"/>
    </location>
</feature>
<feature type="active site" evidence="3">
    <location>
        <position position="101"/>
    </location>
</feature>
<evidence type="ECO:0000259" key="8">
    <source>
        <dbReference type="PROSITE" id="PS51767"/>
    </source>
</evidence>
<proteinExistence type="inferred from homology"/>
<evidence type="ECO:0000256" key="1">
    <source>
        <dbReference type="ARBA" id="ARBA00007447"/>
    </source>
</evidence>
<protein>
    <recommendedName>
        <fullName evidence="8">Peptidase A1 domain-containing protein</fullName>
    </recommendedName>
</protein>
<feature type="domain" description="Peptidase A1" evidence="8">
    <location>
        <begin position="83"/>
        <end position="437"/>
    </location>
</feature>
<keyword evidence="2 5" id="KW-0064">Aspartyl protease</keyword>
<evidence type="ECO:0000313" key="10">
    <source>
        <dbReference type="Proteomes" id="UP000646827"/>
    </source>
</evidence>
<feature type="active site" evidence="3">
    <location>
        <position position="311"/>
    </location>
</feature>
<dbReference type="PANTHER" id="PTHR47966:SF73">
    <property type="entry name" value="PEPTIDASE A1 DOMAIN-CONTAINING PROTEIN"/>
    <property type="match status" value="1"/>
</dbReference>
<comment type="caution">
    <text evidence="9">The sequence shown here is derived from an EMBL/GenBank/DDBJ whole genome shotgun (WGS) entry which is preliminary data.</text>
</comment>